<dbReference type="Gene3D" id="3.10.20.310">
    <property type="entry name" value="membrane protein fhac"/>
    <property type="match status" value="1"/>
</dbReference>
<dbReference type="Proteomes" id="UP000479132">
    <property type="component" value="Unassembled WGS sequence"/>
</dbReference>
<dbReference type="InterPro" id="IPR000184">
    <property type="entry name" value="Bac_surfAg_D15"/>
</dbReference>
<comment type="caution">
    <text evidence="8">The sequence shown here is derived from an EMBL/GenBank/DDBJ whole genome shotgun (WGS) entry which is preliminary data.</text>
</comment>
<dbReference type="Gene3D" id="2.40.160.50">
    <property type="entry name" value="membrane protein fhac: a member of the omp85/tpsb transporter family"/>
    <property type="match status" value="1"/>
</dbReference>
<accession>A0A6M1SWK0</accession>
<dbReference type="Pfam" id="PF01103">
    <property type="entry name" value="Omp85"/>
    <property type="match status" value="1"/>
</dbReference>
<proteinExistence type="predicted"/>
<evidence type="ECO:0000313" key="8">
    <source>
        <dbReference type="EMBL" id="NGP87936.1"/>
    </source>
</evidence>
<evidence type="ECO:0000313" key="9">
    <source>
        <dbReference type="Proteomes" id="UP000479132"/>
    </source>
</evidence>
<keyword evidence="3" id="KW-0732">Signal</keyword>
<dbReference type="PANTHER" id="PTHR12815">
    <property type="entry name" value="SORTING AND ASSEMBLY MACHINERY SAMM50 PROTEIN FAMILY MEMBER"/>
    <property type="match status" value="1"/>
</dbReference>
<keyword evidence="4" id="KW-0472">Membrane</keyword>
<reference evidence="8 9" key="1">
    <citation type="submission" date="2020-02" db="EMBL/GenBank/DDBJ databases">
        <title>Aliifodinibius halophilus 2W32, complete genome.</title>
        <authorList>
            <person name="Li Y."/>
            <person name="Wu S."/>
        </authorList>
    </citation>
    <scope>NUCLEOTIDE SEQUENCE [LARGE SCALE GENOMIC DNA]</scope>
    <source>
        <strain evidence="8 9">2W32</strain>
    </source>
</reference>
<feature type="domain" description="Bacterial surface antigen (D15)" evidence="6">
    <location>
        <begin position="580"/>
        <end position="778"/>
    </location>
</feature>
<dbReference type="InterPro" id="IPR039910">
    <property type="entry name" value="D15-like"/>
</dbReference>
<name>A0A6M1SWK0_9BACT</name>
<dbReference type="InterPro" id="IPR010827">
    <property type="entry name" value="BamA/TamA_POTRA"/>
</dbReference>
<evidence type="ECO:0000256" key="4">
    <source>
        <dbReference type="ARBA" id="ARBA00023136"/>
    </source>
</evidence>
<evidence type="ECO:0000256" key="3">
    <source>
        <dbReference type="ARBA" id="ARBA00022729"/>
    </source>
</evidence>
<gene>
    <name evidence="8" type="ORF">G3569_06195</name>
</gene>
<organism evidence="8 9">
    <name type="scientific">Fodinibius halophilus</name>
    <dbReference type="NCBI Taxonomy" id="1736908"/>
    <lineage>
        <taxon>Bacteria</taxon>
        <taxon>Pseudomonadati</taxon>
        <taxon>Balneolota</taxon>
        <taxon>Balneolia</taxon>
        <taxon>Balneolales</taxon>
        <taxon>Balneolaceae</taxon>
        <taxon>Fodinibius</taxon>
    </lineage>
</organism>
<dbReference type="PANTHER" id="PTHR12815:SF47">
    <property type="entry name" value="TRANSLOCATION AND ASSEMBLY MODULE SUBUNIT TAMA"/>
    <property type="match status" value="1"/>
</dbReference>
<keyword evidence="9" id="KW-1185">Reference proteome</keyword>
<sequence>MALSQNTTVSSDTTDNVVRIIRFVGNDNVKDNTLETLIRTQTNREFLGIPRFTPWYFIWQLTNKFGEEPAYLNRATVTNDIERIKQYYKTIGYLEAEVDTNIVEFKKNRVEVSFLIDEKKAFNIQTIAYSGIPQFKDSTLVPQFLDDSPLTKSSINDSTFTVYKRYSENDLTTERNRLITFLKNNGYAAVQKDSINVLMRHDSTNRHQLDALFNINSGKKYTFGDLYISLAGPDDTTHYQQRDTLQNSERTKGDVKIFLQKEKSAQTKFSLLTGQVLFKPGDTFNNELYIRSVNEFQNLGMLTIRQFGLSEDGGLPNYSNDRIPVMFSLQTIPKHSINLNLFGMKRYGFGSGAGVTYTNNNLFGKAENLQISLNGSFEYVSSETVRDIASGSGNGTYDGRFFQSFESRINYTLPRLTFPFRAFDENIFFSNGRTRYGLSFSRSDQLLFDINSDIRFNLRYEVQHNDRFSSFLDLIELDLLDTDPSPQFREALRNDFGEDSFEYKRILEDFRPQVSSILRYTFRSKRTDLIKRDHGYFSEYSIAVGGNIPFLTDKLIVTPNTLEGHLPPIIPGSQNNLAYSRFIKGTADYRRYIPISNNAVFGYRGFVGIALPYGKSTSIPLNQRFYAGGNNDIRGWDIYSLGPGAIPLDDVTINGGEIKLLAQTEVRQRFIRDFFSADWIAGWFTDAGNIWYGPRTEFPSNSGNGQTTASQRERLLKLGKFKFNNFHKQIAVSSGLGLRLDWEYVVARFDFAFRIHDLQKGWFNDKKLYFSFGIGHSF</sequence>
<protein>
    <submittedName>
        <fullName evidence="8">BamA/TamA family outer membrane protein</fullName>
    </submittedName>
</protein>
<evidence type="ECO:0000259" key="7">
    <source>
        <dbReference type="Pfam" id="PF07244"/>
    </source>
</evidence>
<dbReference type="AlphaFoldDB" id="A0A6M1SWK0"/>
<feature type="domain" description="POTRA" evidence="7">
    <location>
        <begin position="18"/>
        <end position="119"/>
    </location>
</feature>
<evidence type="ECO:0000256" key="5">
    <source>
        <dbReference type="ARBA" id="ARBA00023237"/>
    </source>
</evidence>
<comment type="subcellular location">
    <subcellularLocation>
        <location evidence="1">Membrane</location>
    </subcellularLocation>
</comment>
<evidence type="ECO:0000256" key="1">
    <source>
        <dbReference type="ARBA" id="ARBA00004370"/>
    </source>
</evidence>
<dbReference type="EMBL" id="JAALLS010000006">
    <property type="protein sequence ID" value="NGP87936.1"/>
    <property type="molecule type" value="Genomic_DNA"/>
</dbReference>
<evidence type="ECO:0000259" key="6">
    <source>
        <dbReference type="Pfam" id="PF01103"/>
    </source>
</evidence>
<dbReference type="Pfam" id="PF07244">
    <property type="entry name" value="POTRA"/>
    <property type="match status" value="1"/>
</dbReference>
<dbReference type="GO" id="GO:0019867">
    <property type="term" value="C:outer membrane"/>
    <property type="evidence" value="ECO:0007669"/>
    <property type="project" value="InterPro"/>
</dbReference>
<keyword evidence="2" id="KW-0812">Transmembrane</keyword>
<evidence type="ECO:0000256" key="2">
    <source>
        <dbReference type="ARBA" id="ARBA00022692"/>
    </source>
</evidence>
<keyword evidence="5" id="KW-0998">Cell outer membrane</keyword>